<evidence type="ECO:0000313" key="3">
    <source>
        <dbReference type="EMBL" id="KAG6403006.1"/>
    </source>
</evidence>
<dbReference type="SUPFAM" id="SSF56112">
    <property type="entry name" value="Protein kinase-like (PK-like)"/>
    <property type="match status" value="1"/>
</dbReference>
<protein>
    <recommendedName>
        <fullName evidence="2">Protein kinase domain-containing protein</fullName>
    </recommendedName>
</protein>
<feature type="chain" id="PRO_5036498701" description="Protein kinase domain-containing protein" evidence="1">
    <location>
        <begin position="21"/>
        <end position="212"/>
    </location>
</feature>
<gene>
    <name evidence="3" type="ORF">SASPL_135221</name>
</gene>
<reference evidence="3" key="1">
    <citation type="submission" date="2018-01" db="EMBL/GenBank/DDBJ databases">
        <authorList>
            <person name="Mao J.F."/>
        </authorList>
    </citation>
    <scope>NUCLEOTIDE SEQUENCE</scope>
    <source>
        <strain evidence="3">Huo1</strain>
        <tissue evidence="3">Leaf</tissue>
    </source>
</reference>
<evidence type="ECO:0000313" key="4">
    <source>
        <dbReference type="Proteomes" id="UP000298416"/>
    </source>
</evidence>
<dbReference type="AlphaFoldDB" id="A0A8X8WZQ6"/>
<proteinExistence type="predicted"/>
<sequence length="212" mass="24101">MAGCIFYVLILLIDCDLLSTYSNEQTSGYAPPEAFLNVSWYKGPSTVTSKYDMWSVGVVIMEMILGSPNVFQINSKTQALLDQQLKGWNDNLKELAYNSGTSRLALTPHHQKFNLTSPIWLKWMSNGSFVVNKNFNQLLKVIMACVQSSSSPVPWKCSEEYFSYLIRSRDPLQLGFPNIWALRLVRGLLEWDPESRLSVDDALRHPYFTSAS</sequence>
<dbReference type="EMBL" id="PNBA02000013">
    <property type="protein sequence ID" value="KAG6403006.1"/>
    <property type="molecule type" value="Genomic_DNA"/>
</dbReference>
<dbReference type="GO" id="GO:0044773">
    <property type="term" value="P:mitotic DNA damage checkpoint signaling"/>
    <property type="evidence" value="ECO:0007669"/>
    <property type="project" value="TreeGrafter"/>
</dbReference>
<dbReference type="InterPro" id="IPR000719">
    <property type="entry name" value="Prot_kinase_dom"/>
</dbReference>
<keyword evidence="1" id="KW-0732">Signal</keyword>
<evidence type="ECO:0000259" key="2">
    <source>
        <dbReference type="PROSITE" id="PS50011"/>
    </source>
</evidence>
<feature type="signal peptide" evidence="1">
    <location>
        <begin position="1"/>
        <end position="20"/>
    </location>
</feature>
<dbReference type="Gene3D" id="1.10.510.10">
    <property type="entry name" value="Transferase(Phosphotransferase) domain 1"/>
    <property type="match status" value="1"/>
</dbReference>
<dbReference type="PANTHER" id="PTHR44167:SF30">
    <property type="entry name" value="PHOSPHORYLASE KINASE"/>
    <property type="match status" value="1"/>
</dbReference>
<keyword evidence="4" id="KW-1185">Reference proteome</keyword>
<dbReference type="Pfam" id="PF00069">
    <property type="entry name" value="Pkinase"/>
    <property type="match status" value="1"/>
</dbReference>
<dbReference type="InterPro" id="IPR011009">
    <property type="entry name" value="Kinase-like_dom_sf"/>
</dbReference>
<dbReference type="PROSITE" id="PS50011">
    <property type="entry name" value="PROTEIN_KINASE_DOM"/>
    <property type="match status" value="1"/>
</dbReference>
<dbReference type="Proteomes" id="UP000298416">
    <property type="component" value="Unassembled WGS sequence"/>
</dbReference>
<dbReference type="GO" id="GO:0005634">
    <property type="term" value="C:nucleus"/>
    <property type="evidence" value="ECO:0007669"/>
    <property type="project" value="TreeGrafter"/>
</dbReference>
<dbReference type="GO" id="GO:0004674">
    <property type="term" value="F:protein serine/threonine kinase activity"/>
    <property type="evidence" value="ECO:0007669"/>
    <property type="project" value="TreeGrafter"/>
</dbReference>
<organism evidence="3">
    <name type="scientific">Salvia splendens</name>
    <name type="common">Scarlet sage</name>
    <dbReference type="NCBI Taxonomy" id="180675"/>
    <lineage>
        <taxon>Eukaryota</taxon>
        <taxon>Viridiplantae</taxon>
        <taxon>Streptophyta</taxon>
        <taxon>Embryophyta</taxon>
        <taxon>Tracheophyta</taxon>
        <taxon>Spermatophyta</taxon>
        <taxon>Magnoliopsida</taxon>
        <taxon>eudicotyledons</taxon>
        <taxon>Gunneridae</taxon>
        <taxon>Pentapetalae</taxon>
        <taxon>asterids</taxon>
        <taxon>lamiids</taxon>
        <taxon>Lamiales</taxon>
        <taxon>Lamiaceae</taxon>
        <taxon>Nepetoideae</taxon>
        <taxon>Mentheae</taxon>
        <taxon>Salviinae</taxon>
        <taxon>Salvia</taxon>
        <taxon>Salvia subgen. Calosphace</taxon>
        <taxon>core Calosphace</taxon>
    </lineage>
</organism>
<reference evidence="3" key="2">
    <citation type="submission" date="2020-08" db="EMBL/GenBank/DDBJ databases">
        <title>Plant Genome Project.</title>
        <authorList>
            <person name="Zhang R.-G."/>
        </authorList>
    </citation>
    <scope>NUCLEOTIDE SEQUENCE</scope>
    <source>
        <strain evidence="3">Huo1</strain>
        <tissue evidence="3">Leaf</tissue>
    </source>
</reference>
<dbReference type="GO" id="GO:0005524">
    <property type="term" value="F:ATP binding"/>
    <property type="evidence" value="ECO:0007669"/>
    <property type="project" value="InterPro"/>
</dbReference>
<dbReference type="PANTHER" id="PTHR44167">
    <property type="entry name" value="OVARIAN-SPECIFIC SERINE/THREONINE-PROTEIN KINASE LOK-RELATED"/>
    <property type="match status" value="1"/>
</dbReference>
<feature type="domain" description="Protein kinase" evidence="2">
    <location>
        <begin position="1"/>
        <end position="208"/>
    </location>
</feature>
<comment type="caution">
    <text evidence="3">The sequence shown here is derived from an EMBL/GenBank/DDBJ whole genome shotgun (WGS) entry which is preliminary data.</text>
</comment>
<name>A0A8X8WZQ6_SALSN</name>
<evidence type="ECO:0000256" key="1">
    <source>
        <dbReference type="SAM" id="SignalP"/>
    </source>
</evidence>
<accession>A0A8X8WZQ6</accession>